<accession>A0A495SDG6</accession>
<dbReference type="AlphaFoldDB" id="A0A495SDG6"/>
<keyword evidence="2" id="KW-1185">Reference proteome</keyword>
<protein>
    <submittedName>
        <fullName evidence="1">Uncharacterized protein</fullName>
    </submittedName>
</protein>
<evidence type="ECO:0000313" key="2">
    <source>
        <dbReference type="Proteomes" id="UP000272428"/>
    </source>
</evidence>
<dbReference type="Proteomes" id="UP000272428">
    <property type="component" value="Unassembled WGS sequence"/>
</dbReference>
<organism evidence="1 2">
    <name type="scientific">Chryseobacterium defluvii</name>
    <dbReference type="NCBI Taxonomy" id="160396"/>
    <lineage>
        <taxon>Bacteria</taxon>
        <taxon>Pseudomonadati</taxon>
        <taxon>Bacteroidota</taxon>
        <taxon>Flavobacteriia</taxon>
        <taxon>Flavobacteriales</taxon>
        <taxon>Weeksellaceae</taxon>
        <taxon>Chryseobacterium group</taxon>
        <taxon>Chryseobacterium</taxon>
    </lineage>
</organism>
<dbReference type="OrthoDB" id="1263422at2"/>
<name>A0A495SDG6_9FLAO</name>
<gene>
    <name evidence="1" type="ORF">BCF58_2419</name>
</gene>
<sequence>MKTPNYQKIYQDLLKCKGLDGAISVPKLNKSIEIIKFNNLIAQKQILKDSHITQQSKSYDEDSILEMLRYQKKCNINNTQLALEFKLSRNTVARWRKVYQYKI</sequence>
<dbReference type="EMBL" id="RBXB01000002">
    <property type="protein sequence ID" value="RKS98278.1"/>
    <property type="molecule type" value="Genomic_DNA"/>
</dbReference>
<reference evidence="1 2" key="1">
    <citation type="submission" date="2018-10" db="EMBL/GenBank/DDBJ databases">
        <title>Genomic Encyclopedia of Archaeal and Bacterial Type Strains, Phase II (KMG-II): from individual species to whole genera.</title>
        <authorList>
            <person name="Goeker M."/>
        </authorList>
    </citation>
    <scope>NUCLEOTIDE SEQUENCE [LARGE SCALE GENOMIC DNA]</scope>
    <source>
        <strain evidence="1 2">DSM 14219</strain>
    </source>
</reference>
<evidence type="ECO:0000313" key="1">
    <source>
        <dbReference type="EMBL" id="RKS98278.1"/>
    </source>
</evidence>
<comment type="caution">
    <text evidence="1">The sequence shown here is derived from an EMBL/GenBank/DDBJ whole genome shotgun (WGS) entry which is preliminary data.</text>
</comment>
<proteinExistence type="predicted"/>
<dbReference type="RefSeq" id="WP_121461985.1">
    <property type="nucleotide sequence ID" value="NZ_RBXB01000002.1"/>
</dbReference>